<sequence>MASGNSGCGRDPVPEPSTSSISSMLRRRPAFLDDSDDDDDDGPVVGRDLYTEEVIMMWNLTKIMKNLSTNEQCVAFAEENGLVHSQKECSIHRKPMKIAKSTNKSFGSWCCTKGNCRAKTKVPRNKGTFFENIKIDLVQVFYLLYAYSHKWSYETVIHEDPYKESRQQCISRPTISDWYSYCRETIVIYQMDRNQVEGKIGGPGKVVQIDVSKFGKRKFNRGHHIEGHWVIGMTEGKDLRLEVSLDNIESAEVLVPLIQKHVEVGTTIHTNFWKVYDCLSQHGYIHKKVIESDPDNPFVADDGSYFYEYLWRRYNVKHRKDPFMELIKVIKYAYK</sequence>
<feature type="domain" description="ISXO2-like transposase" evidence="2">
    <location>
        <begin position="216"/>
        <end position="294"/>
    </location>
</feature>
<dbReference type="OrthoDB" id="10052789at2759"/>
<dbReference type="InterPro" id="IPR024445">
    <property type="entry name" value="Tnp_ISXO2-like"/>
</dbReference>
<dbReference type="Proteomes" id="UP000663880">
    <property type="component" value="Unassembled WGS sequence"/>
</dbReference>
<dbReference type="AlphaFoldDB" id="A0A821UMS7"/>
<protein>
    <recommendedName>
        <fullName evidence="2">ISXO2-like transposase domain-containing protein</fullName>
    </recommendedName>
</protein>
<evidence type="ECO:0000313" key="3">
    <source>
        <dbReference type="EMBL" id="CAF4892020.1"/>
    </source>
</evidence>
<organism evidence="3 4">
    <name type="scientific">Pieris macdunnoughi</name>
    <dbReference type="NCBI Taxonomy" id="345717"/>
    <lineage>
        <taxon>Eukaryota</taxon>
        <taxon>Metazoa</taxon>
        <taxon>Ecdysozoa</taxon>
        <taxon>Arthropoda</taxon>
        <taxon>Hexapoda</taxon>
        <taxon>Insecta</taxon>
        <taxon>Pterygota</taxon>
        <taxon>Neoptera</taxon>
        <taxon>Endopterygota</taxon>
        <taxon>Lepidoptera</taxon>
        <taxon>Glossata</taxon>
        <taxon>Ditrysia</taxon>
        <taxon>Papilionoidea</taxon>
        <taxon>Pieridae</taxon>
        <taxon>Pierinae</taxon>
        <taxon>Pieris</taxon>
    </lineage>
</organism>
<keyword evidence="4" id="KW-1185">Reference proteome</keyword>
<evidence type="ECO:0000313" key="4">
    <source>
        <dbReference type="Proteomes" id="UP000663880"/>
    </source>
</evidence>
<gene>
    <name evidence="3" type="ORF">PMACD_LOCUS10558</name>
</gene>
<accession>A0A821UMS7</accession>
<dbReference type="Pfam" id="PF12762">
    <property type="entry name" value="DDE_Tnp_IS1595"/>
    <property type="match status" value="1"/>
</dbReference>
<comment type="caution">
    <text evidence="3">The sequence shown here is derived from an EMBL/GenBank/DDBJ whole genome shotgun (WGS) entry which is preliminary data.</text>
</comment>
<feature type="region of interest" description="Disordered" evidence="1">
    <location>
        <begin position="1"/>
        <end position="44"/>
    </location>
</feature>
<dbReference type="InterPro" id="IPR053164">
    <property type="entry name" value="IS1016-like_transposase"/>
</dbReference>
<dbReference type="EMBL" id="CAJOBZ010000031">
    <property type="protein sequence ID" value="CAF4892020.1"/>
    <property type="molecule type" value="Genomic_DNA"/>
</dbReference>
<proteinExistence type="predicted"/>
<dbReference type="PANTHER" id="PTHR47163">
    <property type="entry name" value="DDE_TNP_IS1595 DOMAIN-CONTAINING PROTEIN"/>
    <property type="match status" value="1"/>
</dbReference>
<dbReference type="PANTHER" id="PTHR47163:SF2">
    <property type="entry name" value="SI:DKEY-17M8.2"/>
    <property type="match status" value="1"/>
</dbReference>
<reference evidence="3" key="1">
    <citation type="submission" date="2021-02" db="EMBL/GenBank/DDBJ databases">
        <authorList>
            <person name="Steward A R."/>
        </authorList>
    </citation>
    <scope>NUCLEOTIDE SEQUENCE</scope>
</reference>
<feature type="compositionally biased region" description="Acidic residues" evidence="1">
    <location>
        <begin position="33"/>
        <end position="42"/>
    </location>
</feature>
<name>A0A821UMS7_9NEOP</name>
<evidence type="ECO:0000256" key="1">
    <source>
        <dbReference type="SAM" id="MobiDB-lite"/>
    </source>
</evidence>
<evidence type="ECO:0000259" key="2">
    <source>
        <dbReference type="Pfam" id="PF12762"/>
    </source>
</evidence>